<evidence type="ECO:0000256" key="6">
    <source>
        <dbReference type="ARBA" id="ARBA00022984"/>
    </source>
</evidence>
<feature type="transmembrane region" description="Helical" evidence="16">
    <location>
        <begin position="47"/>
        <end position="66"/>
    </location>
</feature>
<dbReference type="RefSeq" id="WP_136334372.1">
    <property type="nucleotide sequence ID" value="NZ_QXMP01000018.1"/>
</dbReference>
<dbReference type="EMBL" id="SSMC01000001">
    <property type="protein sequence ID" value="THD68882.1"/>
    <property type="molecule type" value="Genomic_DNA"/>
</dbReference>
<keyword evidence="8 16" id="KW-0472">Membrane</keyword>
<keyword evidence="18" id="KW-1185">Reference proteome</keyword>
<dbReference type="GO" id="GO:0009252">
    <property type="term" value="P:peptidoglycan biosynthetic process"/>
    <property type="evidence" value="ECO:0007669"/>
    <property type="project" value="UniProtKB-KW"/>
</dbReference>
<feature type="transmembrane region" description="Helical" evidence="16">
    <location>
        <begin position="73"/>
        <end position="94"/>
    </location>
</feature>
<evidence type="ECO:0000256" key="10">
    <source>
        <dbReference type="ARBA" id="ARBA00033270"/>
    </source>
</evidence>
<evidence type="ECO:0000313" key="18">
    <source>
        <dbReference type="Proteomes" id="UP000305939"/>
    </source>
</evidence>
<dbReference type="GO" id="GO:0008955">
    <property type="term" value="F:peptidoglycan glycosyltransferase activity"/>
    <property type="evidence" value="ECO:0007669"/>
    <property type="project" value="UniProtKB-EC"/>
</dbReference>
<feature type="transmembrane region" description="Helical" evidence="16">
    <location>
        <begin position="196"/>
        <end position="217"/>
    </location>
</feature>
<feature type="transmembrane region" description="Helical" evidence="16">
    <location>
        <begin position="148"/>
        <end position="166"/>
    </location>
</feature>
<evidence type="ECO:0000256" key="13">
    <source>
        <dbReference type="ARBA" id="ARBA00041418"/>
    </source>
</evidence>
<gene>
    <name evidence="17" type="ORF">E7Z59_00705</name>
</gene>
<keyword evidence="7 16" id="KW-1133">Transmembrane helix</keyword>
<feature type="transmembrane region" description="Helical" evidence="16">
    <location>
        <begin position="114"/>
        <end position="136"/>
    </location>
</feature>
<feature type="transmembrane region" description="Helical" evidence="16">
    <location>
        <begin position="351"/>
        <end position="374"/>
    </location>
</feature>
<keyword evidence="2" id="KW-0328">Glycosyltransferase</keyword>
<reference evidence="17 18" key="1">
    <citation type="submission" date="2019-04" db="EMBL/GenBank/DDBJ databases">
        <title>Draft genome sequence of Robertkochia marina CC-AMO-30D.</title>
        <authorList>
            <person name="Hameed A."/>
            <person name="Lin S.-Y."/>
            <person name="Shahina M."/>
            <person name="Lai W.-A."/>
            <person name="Young C.-C."/>
        </authorList>
    </citation>
    <scope>NUCLEOTIDE SEQUENCE [LARGE SCALE GENOMIC DNA]</scope>
    <source>
        <strain evidence="17 18">CC-AMO-30D</strain>
    </source>
</reference>
<proteinExistence type="inferred from homology"/>
<evidence type="ECO:0000256" key="1">
    <source>
        <dbReference type="ARBA" id="ARBA00004141"/>
    </source>
</evidence>
<sequence>MQNIFNNIKGDKTIWAVVALLSLFSFLPVYSASTNLVYVVGNGTTLGHLIKHGILLAVGVGIIYGVHKIRYRYFKGLSILALPVVLALLLYTLAQGTTIGGANASRWIRVPFVGISFQTSTLAAIVLLLNVARYLAKIKDKKPSFKESILPLWLPVFAVLGLILPANFSTTAILFLMVIMVCFLGGYPLKYLLGILGSGLVVLTMFVLTAKAFPGLFPNRVDTWMNRIENFAGEGDSSGDYQIEKAKIAIAKGGVVGMGAGKSVMKNFLPQSSSDFIYAIIVEEYGLIGGFTLVFIYLLLLFRIVIVAHKADSVYGKLVVVAVGLPIVFQAFVNMAVAVELFPVTGQTLPLISSGGTSIWMTCLALGIILSVSAKRQESLEKNKKENEQNPLAVLSE</sequence>
<keyword evidence="4 16" id="KW-0812">Transmembrane</keyword>
<evidence type="ECO:0000256" key="16">
    <source>
        <dbReference type="SAM" id="Phobius"/>
    </source>
</evidence>
<evidence type="ECO:0000256" key="2">
    <source>
        <dbReference type="ARBA" id="ARBA00022676"/>
    </source>
</evidence>
<dbReference type="GO" id="GO:0051301">
    <property type="term" value="P:cell division"/>
    <property type="evidence" value="ECO:0007669"/>
    <property type="project" value="UniProtKB-KW"/>
</dbReference>
<keyword evidence="3" id="KW-0808">Transferase</keyword>
<evidence type="ECO:0000313" key="17">
    <source>
        <dbReference type="EMBL" id="THD68882.1"/>
    </source>
</evidence>
<evidence type="ECO:0000256" key="9">
    <source>
        <dbReference type="ARBA" id="ARBA00032370"/>
    </source>
</evidence>
<organism evidence="17 18">
    <name type="scientific">Robertkochia marina</name>
    <dbReference type="NCBI Taxonomy" id="1227945"/>
    <lineage>
        <taxon>Bacteria</taxon>
        <taxon>Pseudomonadati</taxon>
        <taxon>Bacteroidota</taxon>
        <taxon>Flavobacteriia</taxon>
        <taxon>Flavobacteriales</taxon>
        <taxon>Flavobacteriaceae</taxon>
        <taxon>Robertkochia</taxon>
    </lineage>
</organism>
<evidence type="ECO:0000256" key="5">
    <source>
        <dbReference type="ARBA" id="ARBA00022960"/>
    </source>
</evidence>
<feature type="transmembrane region" description="Helical" evidence="16">
    <location>
        <begin position="318"/>
        <end position="339"/>
    </location>
</feature>
<dbReference type="GO" id="GO:0032153">
    <property type="term" value="C:cell division site"/>
    <property type="evidence" value="ECO:0007669"/>
    <property type="project" value="TreeGrafter"/>
</dbReference>
<dbReference type="AlphaFoldDB" id="A0A4S3M1C0"/>
<comment type="catalytic activity">
    <reaction evidence="15">
        <text>[GlcNAc-(1-&gt;4)-Mur2Ac(oyl-L-Ala-gamma-D-Glu-L-Lys-D-Ala-D-Ala)](n)-di-trans,octa-cis-undecaprenyl diphosphate + beta-D-GlcNAc-(1-&gt;4)-Mur2Ac(oyl-L-Ala-gamma-D-Glu-L-Lys-D-Ala-D-Ala)-di-trans,octa-cis-undecaprenyl diphosphate = [GlcNAc-(1-&gt;4)-Mur2Ac(oyl-L-Ala-gamma-D-Glu-L-Lys-D-Ala-D-Ala)](n+1)-di-trans,octa-cis-undecaprenyl diphosphate + di-trans,octa-cis-undecaprenyl diphosphate + H(+)</text>
        <dbReference type="Rhea" id="RHEA:23708"/>
        <dbReference type="Rhea" id="RHEA-COMP:9602"/>
        <dbReference type="Rhea" id="RHEA-COMP:9603"/>
        <dbReference type="ChEBI" id="CHEBI:15378"/>
        <dbReference type="ChEBI" id="CHEBI:58405"/>
        <dbReference type="ChEBI" id="CHEBI:60033"/>
        <dbReference type="ChEBI" id="CHEBI:78435"/>
        <dbReference type="EC" id="2.4.99.28"/>
    </reaction>
</comment>
<evidence type="ECO:0000256" key="3">
    <source>
        <dbReference type="ARBA" id="ARBA00022679"/>
    </source>
</evidence>
<dbReference type="PANTHER" id="PTHR30474">
    <property type="entry name" value="CELL CYCLE PROTEIN"/>
    <property type="match status" value="1"/>
</dbReference>
<evidence type="ECO:0000256" key="7">
    <source>
        <dbReference type="ARBA" id="ARBA00022989"/>
    </source>
</evidence>
<dbReference type="PANTHER" id="PTHR30474:SF2">
    <property type="entry name" value="PEPTIDOGLYCAN GLYCOSYLTRANSFERASE FTSW-RELATED"/>
    <property type="match status" value="1"/>
</dbReference>
<keyword evidence="6" id="KW-0573">Peptidoglycan synthesis</keyword>
<dbReference type="EC" id="2.4.99.28" evidence="14"/>
<dbReference type="GO" id="GO:0005886">
    <property type="term" value="C:plasma membrane"/>
    <property type="evidence" value="ECO:0007669"/>
    <property type="project" value="TreeGrafter"/>
</dbReference>
<keyword evidence="17" id="KW-0131">Cell cycle</keyword>
<keyword evidence="17" id="KW-0132">Cell division</keyword>
<evidence type="ECO:0000256" key="4">
    <source>
        <dbReference type="ARBA" id="ARBA00022692"/>
    </source>
</evidence>
<dbReference type="GO" id="GO:0008360">
    <property type="term" value="P:regulation of cell shape"/>
    <property type="evidence" value="ECO:0007669"/>
    <property type="project" value="UniProtKB-KW"/>
</dbReference>
<protein>
    <recommendedName>
        <fullName evidence="12">Probable peptidoglycan glycosyltransferase FtsW</fullName>
        <ecNumber evidence="14">2.4.99.28</ecNumber>
    </recommendedName>
    <alternativeName>
        <fullName evidence="13">Cell division protein FtsW</fullName>
    </alternativeName>
    <alternativeName>
        <fullName evidence="10">Cell wall polymerase</fullName>
    </alternativeName>
    <alternativeName>
        <fullName evidence="9">Peptidoglycan polymerase</fullName>
    </alternativeName>
</protein>
<accession>A0A4S3M1C0</accession>
<feature type="transmembrane region" description="Helical" evidence="16">
    <location>
        <begin position="285"/>
        <end position="306"/>
    </location>
</feature>
<evidence type="ECO:0000256" key="8">
    <source>
        <dbReference type="ARBA" id="ARBA00023136"/>
    </source>
</evidence>
<dbReference type="Pfam" id="PF01098">
    <property type="entry name" value="FTSW_RODA_SPOVE"/>
    <property type="match status" value="1"/>
</dbReference>
<feature type="transmembrane region" description="Helical" evidence="16">
    <location>
        <begin position="172"/>
        <end position="189"/>
    </location>
</feature>
<evidence type="ECO:0000256" key="15">
    <source>
        <dbReference type="ARBA" id="ARBA00049902"/>
    </source>
</evidence>
<evidence type="ECO:0000256" key="11">
    <source>
        <dbReference type="ARBA" id="ARBA00038053"/>
    </source>
</evidence>
<keyword evidence="5" id="KW-0133">Cell shape</keyword>
<dbReference type="GO" id="GO:0015648">
    <property type="term" value="F:lipid-linked peptidoglycan transporter activity"/>
    <property type="evidence" value="ECO:0007669"/>
    <property type="project" value="TreeGrafter"/>
</dbReference>
<dbReference type="OrthoDB" id="9812661at2"/>
<name>A0A4S3M1C0_9FLAO</name>
<comment type="caution">
    <text evidence="17">The sequence shown here is derived from an EMBL/GenBank/DDBJ whole genome shotgun (WGS) entry which is preliminary data.</text>
</comment>
<comment type="subcellular location">
    <subcellularLocation>
        <location evidence="1">Membrane</location>
        <topology evidence="1">Multi-pass membrane protein</topology>
    </subcellularLocation>
</comment>
<evidence type="ECO:0000256" key="12">
    <source>
        <dbReference type="ARBA" id="ARBA00041185"/>
    </source>
</evidence>
<evidence type="ECO:0000256" key="14">
    <source>
        <dbReference type="ARBA" id="ARBA00044770"/>
    </source>
</evidence>
<dbReference type="InterPro" id="IPR001182">
    <property type="entry name" value="FtsW/RodA"/>
</dbReference>
<dbReference type="Proteomes" id="UP000305939">
    <property type="component" value="Unassembled WGS sequence"/>
</dbReference>
<comment type="similarity">
    <text evidence="11">Belongs to the SEDS family. FtsW subfamily.</text>
</comment>